<dbReference type="OrthoDB" id="3173471at2"/>
<keyword evidence="2" id="KW-1185">Reference proteome</keyword>
<dbReference type="RefSeq" id="WP_142007558.1">
    <property type="nucleotide sequence ID" value="NZ_CAJTBP010000001.1"/>
</dbReference>
<gene>
    <name evidence="1" type="ORF">FB554_2136</name>
</gene>
<proteinExistence type="predicted"/>
<dbReference type="EMBL" id="VFOK01000001">
    <property type="protein sequence ID" value="TQL33979.1"/>
    <property type="molecule type" value="Genomic_DNA"/>
</dbReference>
<accession>A0A542XDR5</accession>
<evidence type="ECO:0000313" key="2">
    <source>
        <dbReference type="Proteomes" id="UP000318336"/>
    </source>
</evidence>
<dbReference type="AlphaFoldDB" id="A0A542XDR5"/>
<sequence>MQRRSLPRQLGPQFAVAEARSLGVPPGRLRARDLQAPFRGVRMSPSDDELCRLLALQTVLPSSAGFSHSTAALLWLLPLPLALQSYAALHVTVPAGAPRPRRQGVVAHRGDRDLEVWRTLRRTSLGATWCDLATQLSVTELVQAGDVILNREGWDVPALEQAVAEHPGQRGRTALRSALRLVRPGSGSPRETLLRLLFAEWGLPEPELNAHVSNEAGWLATVDFLWREQGVVAEYYGAVHGPTWKQDLARAALLEDEGLRVVVITDDDVRRRQLELRARLERLLA</sequence>
<comment type="caution">
    <text evidence="1">The sequence shown here is derived from an EMBL/GenBank/DDBJ whole genome shotgun (WGS) entry which is preliminary data.</text>
</comment>
<evidence type="ECO:0000313" key="1">
    <source>
        <dbReference type="EMBL" id="TQL33979.1"/>
    </source>
</evidence>
<name>A0A542XDR5_9MICO</name>
<reference evidence="1 2" key="1">
    <citation type="submission" date="2019-06" db="EMBL/GenBank/DDBJ databases">
        <title>Sequencing the genomes of 1000 actinobacteria strains.</title>
        <authorList>
            <person name="Klenk H.-P."/>
        </authorList>
    </citation>
    <scope>NUCLEOTIDE SEQUENCE [LARGE SCALE GENOMIC DNA]</scope>
    <source>
        <strain evidence="1 2">DSM 24617</strain>
    </source>
</reference>
<dbReference type="Proteomes" id="UP000318336">
    <property type="component" value="Unassembled WGS sequence"/>
</dbReference>
<evidence type="ECO:0008006" key="3">
    <source>
        <dbReference type="Google" id="ProtNLM"/>
    </source>
</evidence>
<organism evidence="1 2">
    <name type="scientific">Barrientosiimonas humi</name>
    <dbReference type="NCBI Taxonomy" id="999931"/>
    <lineage>
        <taxon>Bacteria</taxon>
        <taxon>Bacillati</taxon>
        <taxon>Actinomycetota</taxon>
        <taxon>Actinomycetes</taxon>
        <taxon>Micrococcales</taxon>
        <taxon>Dermacoccaceae</taxon>
        <taxon>Barrientosiimonas</taxon>
    </lineage>
</organism>
<protein>
    <recommendedName>
        <fullName evidence="3">DUF559 domain-containing protein</fullName>
    </recommendedName>
</protein>